<feature type="compositionally biased region" description="Low complexity" evidence="11">
    <location>
        <begin position="270"/>
        <end position="279"/>
    </location>
</feature>
<keyword evidence="6" id="KW-0175">Coiled coil</keyword>
<evidence type="ECO:0000256" key="4">
    <source>
        <dbReference type="ARBA" id="ARBA00022490"/>
    </source>
</evidence>
<dbReference type="SUPFAM" id="SSF50044">
    <property type="entry name" value="SH3-domain"/>
    <property type="match status" value="1"/>
</dbReference>
<dbReference type="GO" id="GO:0030334">
    <property type="term" value="P:regulation of cell migration"/>
    <property type="evidence" value="ECO:0000318"/>
    <property type="project" value="GO_Central"/>
</dbReference>
<dbReference type="Proteomes" id="UP000001646">
    <property type="component" value="Chromosome 6"/>
</dbReference>
<dbReference type="InterPro" id="IPR028457">
    <property type="entry name" value="ABI"/>
</dbReference>
<evidence type="ECO:0000313" key="14">
    <source>
        <dbReference type="Proteomes" id="UP000001646"/>
    </source>
</evidence>
<dbReference type="PANTHER" id="PTHR10460:SF7">
    <property type="entry name" value="ABI GENE FAMILY MEMBER 3"/>
    <property type="match status" value="1"/>
</dbReference>
<dbReference type="FunFam" id="2.30.30.40:FF:000170">
    <property type="entry name" value="ABI gene family member 3"/>
    <property type="match status" value="1"/>
</dbReference>
<name>G1KF21_ANOCA</name>
<dbReference type="Gene3D" id="2.30.30.40">
    <property type="entry name" value="SH3 Domains"/>
    <property type="match status" value="1"/>
</dbReference>
<dbReference type="KEGG" id="acs:100552792"/>
<evidence type="ECO:0000259" key="12">
    <source>
        <dbReference type="PROSITE" id="PS50002"/>
    </source>
</evidence>
<comment type="subunit">
    <text evidence="7">May interact with PAK1 and PAK2. Probably interacts with TARSH.</text>
</comment>
<dbReference type="CTD" id="51225"/>
<protein>
    <recommendedName>
        <fullName evidence="8">ABI gene family member 3</fullName>
    </recommendedName>
    <alternativeName>
        <fullName evidence="9">New molecule including SH3</fullName>
    </alternativeName>
</protein>
<sequence length="373" mass="40755">MSSELQQLMQASIPCARGVLKDNYNNLLKVADYCESNYGQAQDKRKALEETMGFATQSLASVAYQISNLASDILKMLDLQAAEIRQVEANVRSITQVVEIHKEKVSRREIGSLTICKTFPNSKKIIYPQNLEPLETYYRKPLNFSSLDEVGHGIKDQSSQLARTGTLTRRGTKTLAGQSSGSLGRSHRSLEPILTPVIPDGKLSSASSVSSLSSATELLVGATTNAPPEPPLPPPSMLSLFPPPTKGDNLVPSVQEDTLPPPPVANDDILPLPSDLDFPTSPPPPPLDTTNCEQLTPQYLPPPPPPEKLPWAPEVYVEKVVTLYPYTQQKENEISFEEGSIIYVTRKYSDGWCEGVASDATGLFPGNYVEPLH</sequence>
<evidence type="ECO:0000313" key="13">
    <source>
        <dbReference type="Ensembl" id="ENSACAP00000006008.4"/>
    </source>
</evidence>
<evidence type="ECO:0000256" key="11">
    <source>
        <dbReference type="SAM" id="MobiDB-lite"/>
    </source>
</evidence>
<dbReference type="eggNOG" id="KOG2546">
    <property type="taxonomic scope" value="Eukaryota"/>
</dbReference>
<dbReference type="GO" id="GO:0035591">
    <property type="term" value="F:signaling adaptor activity"/>
    <property type="evidence" value="ECO:0000318"/>
    <property type="project" value="GO_Central"/>
</dbReference>
<dbReference type="GO" id="GO:0031209">
    <property type="term" value="C:SCAR complex"/>
    <property type="evidence" value="ECO:0000318"/>
    <property type="project" value="GO_Central"/>
</dbReference>
<reference evidence="13 14" key="1">
    <citation type="submission" date="2009-12" db="EMBL/GenBank/DDBJ databases">
        <title>The Genome Sequence of Anolis carolinensis (Green Anole Lizard).</title>
        <authorList>
            <consortium name="The Genome Sequencing Platform"/>
            <person name="Di Palma F."/>
            <person name="Alfoldi J."/>
            <person name="Heiman D."/>
            <person name="Young S."/>
            <person name="Grabherr M."/>
            <person name="Johnson J."/>
            <person name="Lander E.S."/>
            <person name="Lindblad-Toh K."/>
        </authorList>
    </citation>
    <scope>NUCLEOTIDE SEQUENCE [LARGE SCALE GENOMIC DNA]</scope>
    <source>
        <strain evidence="13 14">JBL SC #1</strain>
    </source>
</reference>
<dbReference type="GO" id="GO:0048858">
    <property type="term" value="P:cell projection morphogenesis"/>
    <property type="evidence" value="ECO:0000318"/>
    <property type="project" value="GO_Central"/>
</dbReference>
<dbReference type="GO" id="GO:0002357">
    <property type="term" value="P:defense response to tumor cell"/>
    <property type="evidence" value="ECO:0007669"/>
    <property type="project" value="UniProtKB-ARBA"/>
</dbReference>
<evidence type="ECO:0000256" key="6">
    <source>
        <dbReference type="ARBA" id="ARBA00023054"/>
    </source>
</evidence>
<gene>
    <name evidence="13" type="primary">abi3</name>
</gene>
<dbReference type="InterPro" id="IPR036028">
    <property type="entry name" value="SH3-like_dom_sf"/>
</dbReference>
<dbReference type="Gene3D" id="6.10.140.1620">
    <property type="match status" value="1"/>
</dbReference>
<dbReference type="PRINTS" id="PR00452">
    <property type="entry name" value="SH3DOMAIN"/>
</dbReference>
<feature type="region of interest" description="Disordered" evidence="11">
    <location>
        <begin position="170"/>
        <end position="191"/>
    </location>
</feature>
<dbReference type="PRINTS" id="PR00499">
    <property type="entry name" value="P67PHOX"/>
</dbReference>
<dbReference type="GO" id="GO:0098858">
    <property type="term" value="C:actin-based cell projection"/>
    <property type="evidence" value="ECO:0000318"/>
    <property type="project" value="GO_Central"/>
</dbReference>
<dbReference type="GO" id="GO:0001764">
    <property type="term" value="P:neuron migration"/>
    <property type="evidence" value="ECO:0000318"/>
    <property type="project" value="GO_Central"/>
</dbReference>
<organism evidence="13 14">
    <name type="scientific">Anolis carolinensis</name>
    <name type="common">Green anole</name>
    <name type="synonym">American chameleon</name>
    <dbReference type="NCBI Taxonomy" id="28377"/>
    <lineage>
        <taxon>Eukaryota</taxon>
        <taxon>Metazoa</taxon>
        <taxon>Chordata</taxon>
        <taxon>Craniata</taxon>
        <taxon>Vertebrata</taxon>
        <taxon>Euteleostomi</taxon>
        <taxon>Lepidosauria</taxon>
        <taxon>Squamata</taxon>
        <taxon>Bifurcata</taxon>
        <taxon>Unidentata</taxon>
        <taxon>Episquamata</taxon>
        <taxon>Toxicofera</taxon>
        <taxon>Iguania</taxon>
        <taxon>Dactyloidae</taxon>
        <taxon>Anolis</taxon>
    </lineage>
</organism>
<keyword evidence="5" id="KW-0597">Phosphoprotein</keyword>
<dbReference type="PANTHER" id="PTHR10460">
    <property type="entry name" value="ABL INTERACTOR FAMILY MEMBER"/>
    <property type="match status" value="1"/>
</dbReference>
<dbReference type="Pfam" id="PF07815">
    <property type="entry name" value="Abi_HHR"/>
    <property type="match status" value="1"/>
</dbReference>
<dbReference type="GeneID" id="100552792"/>
<evidence type="ECO:0000256" key="8">
    <source>
        <dbReference type="ARBA" id="ARBA00074771"/>
    </source>
</evidence>
<accession>G1KF21</accession>
<feature type="domain" description="SH3" evidence="12">
    <location>
        <begin position="315"/>
        <end position="373"/>
    </location>
</feature>
<evidence type="ECO:0000256" key="1">
    <source>
        <dbReference type="ARBA" id="ARBA00004496"/>
    </source>
</evidence>
<dbReference type="HOGENOM" id="CLU_035421_0_0_1"/>
<keyword evidence="3 10" id="KW-0728">SH3 domain</keyword>
<feature type="compositionally biased region" description="Low complexity" evidence="11">
    <location>
        <begin position="170"/>
        <end position="184"/>
    </location>
</feature>
<comment type="subcellular location">
    <subcellularLocation>
        <location evidence="1">Cytoplasm</location>
    </subcellularLocation>
</comment>
<reference evidence="13" key="3">
    <citation type="submission" date="2025-09" db="UniProtKB">
        <authorList>
            <consortium name="Ensembl"/>
        </authorList>
    </citation>
    <scope>IDENTIFICATION</scope>
</reference>
<evidence type="ECO:0000256" key="3">
    <source>
        <dbReference type="ARBA" id="ARBA00022443"/>
    </source>
</evidence>
<dbReference type="Ensembl" id="ENSACAT00000006142.4">
    <property type="protein sequence ID" value="ENSACAP00000006008.4"/>
    <property type="gene ID" value="ENSACAG00000006110.4"/>
</dbReference>
<keyword evidence="14" id="KW-1185">Reference proteome</keyword>
<dbReference type="CDD" id="cd11826">
    <property type="entry name" value="SH3_Abi"/>
    <property type="match status" value="1"/>
</dbReference>
<dbReference type="GeneTree" id="ENSGT00940000161380"/>
<evidence type="ECO:0000256" key="7">
    <source>
        <dbReference type="ARBA" id="ARBA00063868"/>
    </source>
</evidence>
<dbReference type="Pfam" id="PF14604">
    <property type="entry name" value="SH3_9"/>
    <property type="match status" value="1"/>
</dbReference>
<dbReference type="InterPro" id="IPR012849">
    <property type="entry name" value="Abl-interactor_HHR_dom"/>
</dbReference>
<feature type="compositionally biased region" description="Pro residues" evidence="11">
    <location>
        <begin position="227"/>
        <end position="245"/>
    </location>
</feature>
<dbReference type="InterPro" id="IPR028455">
    <property type="entry name" value="ABI3_SH3"/>
</dbReference>
<dbReference type="InParanoid" id="G1KF21"/>
<dbReference type="OrthoDB" id="5971719at2759"/>
<reference evidence="13" key="2">
    <citation type="submission" date="2025-08" db="UniProtKB">
        <authorList>
            <consortium name="Ensembl"/>
        </authorList>
    </citation>
    <scope>IDENTIFICATION</scope>
</reference>
<dbReference type="PROSITE" id="PS50002">
    <property type="entry name" value="SH3"/>
    <property type="match status" value="1"/>
</dbReference>
<proteinExistence type="inferred from homology"/>
<evidence type="ECO:0000256" key="10">
    <source>
        <dbReference type="PROSITE-ProRule" id="PRU00192"/>
    </source>
</evidence>
<feature type="region of interest" description="Disordered" evidence="11">
    <location>
        <begin position="222"/>
        <end position="283"/>
    </location>
</feature>
<dbReference type="InterPro" id="IPR001452">
    <property type="entry name" value="SH3_domain"/>
</dbReference>
<keyword evidence="4" id="KW-0963">Cytoplasm</keyword>
<dbReference type="SMART" id="SM00326">
    <property type="entry name" value="SH3"/>
    <property type="match status" value="1"/>
</dbReference>
<dbReference type="STRING" id="28377.ENSACAP00000006008"/>
<dbReference type="GO" id="GO:0030027">
    <property type="term" value="C:lamellipodium"/>
    <property type="evidence" value="ECO:0000318"/>
    <property type="project" value="GO_Central"/>
</dbReference>
<dbReference type="AlphaFoldDB" id="G1KF21"/>
<dbReference type="RefSeq" id="XP_003222705.1">
    <property type="nucleotide sequence ID" value="XM_003222657.4"/>
</dbReference>
<evidence type="ECO:0000256" key="9">
    <source>
        <dbReference type="ARBA" id="ARBA00080253"/>
    </source>
</evidence>
<dbReference type="Bgee" id="ENSACAG00000006110">
    <property type="expression patterns" value="Expressed in adrenal gland and 8 other cell types or tissues"/>
</dbReference>
<comment type="similarity">
    <text evidence="2">Belongs to the ABI family.</text>
</comment>
<evidence type="ECO:0000256" key="5">
    <source>
        <dbReference type="ARBA" id="ARBA00022553"/>
    </source>
</evidence>
<evidence type="ECO:0000256" key="2">
    <source>
        <dbReference type="ARBA" id="ARBA00010020"/>
    </source>
</evidence>